<gene>
    <name evidence="2" type="ORF">PV05_03384</name>
</gene>
<feature type="region of interest" description="Disordered" evidence="1">
    <location>
        <begin position="1"/>
        <end position="55"/>
    </location>
</feature>
<dbReference type="GeneID" id="25325292"/>
<keyword evidence="3" id="KW-1185">Reference proteome</keyword>
<proteinExistence type="predicted"/>
<dbReference type="Proteomes" id="UP000054342">
    <property type="component" value="Unassembled WGS sequence"/>
</dbReference>
<organism evidence="2 3">
    <name type="scientific">Exophiala xenobiotica</name>
    <dbReference type="NCBI Taxonomy" id="348802"/>
    <lineage>
        <taxon>Eukaryota</taxon>
        <taxon>Fungi</taxon>
        <taxon>Dikarya</taxon>
        <taxon>Ascomycota</taxon>
        <taxon>Pezizomycotina</taxon>
        <taxon>Eurotiomycetes</taxon>
        <taxon>Chaetothyriomycetidae</taxon>
        <taxon>Chaetothyriales</taxon>
        <taxon>Herpotrichiellaceae</taxon>
        <taxon>Exophiala</taxon>
    </lineage>
</organism>
<dbReference type="OrthoDB" id="10396459at2759"/>
<evidence type="ECO:0000313" key="2">
    <source>
        <dbReference type="EMBL" id="KIW58891.1"/>
    </source>
</evidence>
<dbReference type="EMBL" id="KN847318">
    <property type="protein sequence ID" value="KIW58891.1"/>
    <property type="molecule type" value="Genomic_DNA"/>
</dbReference>
<evidence type="ECO:0000313" key="3">
    <source>
        <dbReference type="Proteomes" id="UP000054342"/>
    </source>
</evidence>
<accession>A0A0D2C266</accession>
<dbReference type="RefSeq" id="XP_013319475.1">
    <property type="nucleotide sequence ID" value="XM_013464021.1"/>
</dbReference>
<protein>
    <submittedName>
        <fullName evidence="2">Uncharacterized protein</fullName>
    </submittedName>
</protein>
<reference evidence="2 3" key="1">
    <citation type="submission" date="2015-01" db="EMBL/GenBank/DDBJ databases">
        <title>The Genome Sequence of Exophiala xenobiotica CBS118157.</title>
        <authorList>
            <consortium name="The Broad Institute Genomics Platform"/>
            <person name="Cuomo C."/>
            <person name="de Hoog S."/>
            <person name="Gorbushina A."/>
            <person name="Stielow B."/>
            <person name="Teixiera M."/>
            <person name="Abouelleil A."/>
            <person name="Chapman S.B."/>
            <person name="Priest M."/>
            <person name="Young S.K."/>
            <person name="Wortman J."/>
            <person name="Nusbaum C."/>
            <person name="Birren B."/>
        </authorList>
    </citation>
    <scope>NUCLEOTIDE SEQUENCE [LARGE SCALE GENOMIC DNA]</scope>
    <source>
        <strain evidence="2 3">CBS 118157</strain>
    </source>
</reference>
<feature type="compositionally biased region" description="Basic and acidic residues" evidence="1">
    <location>
        <begin position="1"/>
        <end position="42"/>
    </location>
</feature>
<dbReference type="HOGENOM" id="CLU_1885796_0_0_1"/>
<name>A0A0D2C266_9EURO</name>
<evidence type="ECO:0000256" key="1">
    <source>
        <dbReference type="SAM" id="MobiDB-lite"/>
    </source>
</evidence>
<dbReference type="AlphaFoldDB" id="A0A0D2C266"/>
<sequence>MLNDGRSGDGKRQGAYPEKQDHAQKSTETDPARQKIGERKAIDGAASGRMLPVPGRRVSVISEKMKQRTGTLETGQMPEGAIRRIMREEELVVRDNQGNVKGDLSRELLRHRWFTKPVVAVNDRLLLRCKTKTAQ</sequence>